<keyword evidence="2 4" id="KW-0689">Ribosomal protein</keyword>
<dbReference type="PANTHER" id="PTHR11880:SF67">
    <property type="entry name" value="SMALL RIBOSOMAL SUBUNIT PROTEIN US19M"/>
    <property type="match status" value="1"/>
</dbReference>
<keyword evidence="3 4" id="KW-0687">Ribonucleoprotein</keyword>
<evidence type="ECO:0000256" key="3">
    <source>
        <dbReference type="ARBA" id="ARBA00023274"/>
    </source>
</evidence>
<dbReference type="EMBL" id="JADGMS010000013">
    <property type="protein sequence ID" value="KAF9670754.1"/>
    <property type="molecule type" value="Genomic_DNA"/>
</dbReference>
<evidence type="ECO:0000256" key="1">
    <source>
        <dbReference type="ARBA" id="ARBA00007345"/>
    </source>
</evidence>
<dbReference type="HAMAP" id="MF_00531">
    <property type="entry name" value="Ribosomal_uS19"/>
    <property type="match status" value="1"/>
</dbReference>
<keyword evidence="6" id="KW-1185">Reference proteome</keyword>
<dbReference type="GO" id="GO:0006412">
    <property type="term" value="P:translation"/>
    <property type="evidence" value="ECO:0007669"/>
    <property type="project" value="InterPro"/>
</dbReference>
<dbReference type="Gene3D" id="3.30.860.10">
    <property type="entry name" value="30s Ribosomal Protein S19, Chain A"/>
    <property type="match status" value="1"/>
</dbReference>
<dbReference type="AlphaFoldDB" id="A0A835JLR5"/>
<dbReference type="GO" id="GO:0003723">
    <property type="term" value="F:RNA binding"/>
    <property type="evidence" value="ECO:0007669"/>
    <property type="project" value="InterPro"/>
</dbReference>
<evidence type="ECO:0000256" key="2">
    <source>
        <dbReference type="ARBA" id="ARBA00022980"/>
    </source>
</evidence>
<protein>
    <recommendedName>
        <fullName evidence="7">Ribosomal protein S19</fullName>
    </recommendedName>
</protein>
<dbReference type="OrthoDB" id="2043at2759"/>
<sequence length="219" mass="24932">MKGAFNLTAAPSSLCNLHSAAINQTKKIIPTSHPLPLQFTSLSYFYSPVVTEIITLRQELLQRARDCLRQPIVYKRSKVSLNPISTIEMVFCNKFGSLVRQSIYQNGQVLLSPMLNSIRCLPLTNLFIRDFASGVPFIDACLFRLKQKNESISNKKIWSRRSTILPEYINSYVRIYNGKTFVRVKITEGKVGHKFGEFAFTRKGRVKTPLVKGRAKTKK</sequence>
<dbReference type="InterPro" id="IPR023575">
    <property type="entry name" value="Ribosomal_uS19_SF"/>
</dbReference>
<comment type="similarity">
    <text evidence="1 4">Belongs to the universal ribosomal protein uS19 family.</text>
</comment>
<evidence type="ECO:0000313" key="6">
    <source>
        <dbReference type="Proteomes" id="UP000657918"/>
    </source>
</evidence>
<evidence type="ECO:0008006" key="7">
    <source>
        <dbReference type="Google" id="ProtNLM"/>
    </source>
</evidence>
<dbReference type="InterPro" id="IPR020934">
    <property type="entry name" value="Ribosomal_uS19_CS"/>
</dbReference>
<organism evidence="5 6">
    <name type="scientific">Salix dunnii</name>
    <dbReference type="NCBI Taxonomy" id="1413687"/>
    <lineage>
        <taxon>Eukaryota</taxon>
        <taxon>Viridiplantae</taxon>
        <taxon>Streptophyta</taxon>
        <taxon>Embryophyta</taxon>
        <taxon>Tracheophyta</taxon>
        <taxon>Spermatophyta</taxon>
        <taxon>Magnoliopsida</taxon>
        <taxon>eudicotyledons</taxon>
        <taxon>Gunneridae</taxon>
        <taxon>Pentapetalae</taxon>
        <taxon>rosids</taxon>
        <taxon>fabids</taxon>
        <taxon>Malpighiales</taxon>
        <taxon>Salicaceae</taxon>
        <taxon>Saliceae</taxon>
        <taxon>Salix</taxon>
    </lineage>
</organism>
<comment type="caution">
    <text evidence="5">The sequence shown here is derived from an EMBL/GenBank/DDBJ whole genome shotgun (WGS) entry which is preliminary data.</text>
</comment>
<dbReference type="PRINTS" id="PR00975">
    <property type="entry name" value="RIBOSOMALS19"/>
</dbReference>
<evidence type="ECO:0000256" key="4">
    <source>
        <dbReference type="RuleBase" id="RU003485"/>
    </source>
</evidence>
<dbReference type="InterPro" id="IPR002222">
    <property type="entry name" value="Ribosomal_uS19"/>
</dbReference>
<dbReference type="PANTHER" id="PTHR11880">
    <property type="entry name" value="RIBOSOMAL PROTEIN S19P FAMILY MEMBER"/>
    <property type="match status" value="1"/>
</dbReference>
<dbReference type="Pfam" id="PF00203">
    <property type="entry name" value="Ribosomal_S19"/>
    <property type="match status" value="1"/>
</dbReference>
<accession>A0A835JLR5</accession>
<name>A0A835JLR5_9ROSI</name>
<gene>
    <name evidence="5" type="ORF">SADUNF_Sadunf13G0101600</name>
</gene>
<dbReference type="GO" id="GO:0005763">
    <property type="term" value="C:mitochondrial small ribosomal subunit"/>
    <property type="evidence" value="ECO:0007669"/>
    <property type="project" value="TreeGrafter"/>
</dbReference>
<dbReference type="SUPFAM" id="SSF54570">
    <property type="entry name" value="Ribosomal protein S19"/>
    <property type="match status" value="1"/>
</dbReference>
<dbReference type="GO" id="GO:0000028">
    <property type="term" value="P:ribosomal small subunit assembly"/>
    <property type="evidence" value="ECO:0007669"/>
    <property type="project" value="TreeGrafter"/>
</dbReference>
<dbReference type="PROSITE" id="PS00323">
    <property type="entry name" value="RIBOSOMAL_S19"/>
    <property type="match status" value="1"/>
</dbReference>
<dbReference type="GO" id="GO:0003735">
    <property type="term" value="F:structural constituent of ribosome"/>
    <property type="evidence" value="ECO:0007669"/>
    <property type="project" value="InterPro"/>
</dbReference>
<reference evidence="5 6" key="1">
    <citation type="submission" date="2020-10" db="EMBL/GenBank/DDBJ databases">
        <title>Plant Genome Project.</title>
        <authorList>
            <person name="Zhang R.-G."/>
        </authorList>
    </citation>
    <scope>NUCLEOTIDE SEQUENCE [LARGE SCALE GENOMIC DNA]</scope>
    <source>
        <strain evidence="5">FAFU-HL-1</strain>
        <tissue evidence="5">Leaf</tissue>
    </source>
</reference>
<proteinExistence type="inferred from homology"/>
<evidence type="ECO:0000313" key="5">
    <source>
        <dbReference type="EMBL" id="KAF9670754.1"/>
    </source>
</evidence>
<dbReference type="Proteomes" id="UP000657918">
    <property type="component" value="Unassembled WGS sequence"/>
</dbReference>